<dbReference type="InterPro" id="IPR001245">
    <property type="entry name" value="Ser-Thr/Tyr_kinase_cat_dom"/>
</dbReference>
<dbReference type="PANTHER" id="PTHR47984">
    <property type="entry name" value="OS01G0323000 PROTEIN"/>
    <property type="match status" value="1"/>
</dbReference>
<dbReference type="InterPro" id="IPR011009">
    <property type="entry name" value="Kinase-like_dom_sf"/>
</dbReference>
<keyword evidence="13" id="KW-1185">Reference proteome</keyword>
<keyword evidence="3" id="KW-0597">Phosphoprotein</keyword>
<dbReference type="Gene3D" id="1.10.510.10">
    <property type="entry name" value="Transferase(Phosphotransferase) domain 1"/>
    <property type="match status" value="1"/>
</dbReference>
<evidence type="ECO:0000256" key="4">
    <source>
        <dbReference type="ARBA" id="ARBA00022679"/>
    </source>
</evidence>
<keyword evidence="7" id="KW-0418">Kinase</keyword>
<comment type="subcellular location">
    <subcellularLocation>
        <location evidence="1">Membrane</location>
        <topology evidence="1">Single-pass membrane protein</topology>
    </subcellularLocation>
</comment>
<evidence type="ECO:0000256" key="9">
    <source>
        <dbReference type="ARBA" id="ARBA00022989"/>
    </source>
</evidence>
<protein>
    <recommendedName>
        <fullName evidence="2">non-specific serine/threonine protein kinase</fullName>
        <ecNumber evidence="2">2.7.11.1</ecNumber>
    </recommendedName>
</protein>
<dbReference type="GO" id="GO:0016020">
    <property type="term" value="C:membrane"/>
    <property type="evidence" value="ECO:0007669"/>
    <property type="project" value="UniProtKB-SubCell"/>
</dbReference>
<sequence>MDCFNYIAPEYFSTGILDDKSDVYSFGVLFMEIISGKPTIEYTIIEIEEYLIDWTKSMVGSQQYDQILDPKLPEMPCMKEVKRILLIAFKCVDPDFNNRSKMGQRNLKIKF</sequence>
<dbReference type="EC" id="2.7.11.1" evidence="2"/>
<evidence type="ECO:0000256" key="5">
    <source>
        <dbReference type="ARBA" id="ARBA00022692"/>
    </source>
</evidence>
<name>A0A9J5ZYS5_SOLCO</name>
<dbReference type="GO" id="GO:0005524">
    <property type="term" value="F:ATP binding"/>
    <property type="evidence" value="ECO:0007669"/>
    <property type="project" value="UniProtKB-KW"/>
</dbReference>
<dbReference type="Pfam" id="PF07714">
    <property type="entry name" value="PK_Tyr_Ser-Thr"/>
    <property type="match status" value="1"/>
</dbReference>
<evidence type="ECO:0000256" key="8">
    <source>
        <dbReference type="ARBA" id="ARBA00022840"/>
    </source>
</evidence>
<evidence type="ECO:0000256" key="1">
    <source>
        <dbReference type="ARBA" id="ARBA00004167"/>
    </source>
</evidence>
<organism evidence="12 13">
    <name type="scientific">Solanum commersonii</name>
    <name type="common">Commerson's wild potato</name>
    <name type="synonym">Commerson's nightshade</name>
    <dbReference type="NCBI Taxonomy" id="4109"/>
    <lineage>
        <taxon>Eukaryota</taxon>
        <taxon>Viridiplantae</taxon>
        <taxon>Streptophyta</taxon>
        <taxon>Embryophyta</taxon>
        <taxon>Tracheophyta</taxon>
        <taxon>Spermatophyta</taxon>
        <taxon>Magnoliopsida</taxon>
        <taxon>eudicotyledons</taxon>
        <taxon>Gunneridae</taxon>
        <taxon>Pentapetalae</taxon>
        <taxon>asterids</taxon>
        <taxon>lamiids</taxon>
        <taxon>Solanales</taxon>
        <taxon>Solanaceae</taxon>
        <taxon>Solanoideae</taxon>
        <taxon>Solaneae</taxon>
        <taxon>Solanum</taxon>
    </lineage>
</organism>
<proteinExistence type="predicted"/>
<gene>
    <name evidence="12" type="ORF">H5410_016916</name>
</gene>
<dbReference type="InterPro" id="IPR000719">
    <property type="entry name" value="Prot_kinase_dom"/>
</dbReference>
<keyword evidence="8" id="KW-0067">ATP-binding</keyword>
<dbReference type="EMBL" id="JACXVP010000003">
    <property type="protein sequence ID" value="KAG5617092.1"/>
    <property type="molecule type" value="Genomic_DNA"/>
</dbReference>
<comment type="caution">
    <text evidence="12">The sequence shown here is derived from an EMBL/GenBank/DDBJ whole genome shotgun (WGS) entry which is preliminary data.</text>
</comment>
<evidence type="ECO:0000256" key="2">
    <source>
        <dbReference type="ARBA" id="ARBA00012513"/>
    </source>
</evidence>
<evidence type="ECO:0000313" key="12">
    <source>
        <dbReference type="EMBL" id="KAG5617092.1"/>
    </source>
</evidence>
<keyword evidence="9" id="KW-1133">Transmembrane helix</keyword>
<keyword evidence="10" id="KW-0472">Membrane</keyword>
<evidence type="ECO:0000256" key="6">
    <source>
        <dbReference type="ARBA" id="ARBA00022741"/>
    </source>
</evidence>
<evidence type="ECO:0000256" key="7">
    <source>
        <dbReference type="ARBA" id="ARBA00022777"/>
    </source>
</evidence>
<feature type="domain" description="Protein kinase" evidence="11">
    <location>
        <begin position="1"/>
        <end position="111"/>
    </location>
</feature>
<dbReference type="PANTHER" id="PTHR47984:SF39">
    <property type="entry name" value="PROTEIN KINASE DOMAIN-CONTAINING PROTEIN"/>
    <property type="match status" value="1"/>
</dbReference>
<evidence type="ECO:0000256" key="3">
    <source>
        <dbReference type="ARBA" id="ARBA00022553"/>
    </source>
</evidence>
<dbReference type="GO" id="GO:0004674">
    <property type="term" value="F:protein serine/threonine kinase activity"/>
    <property type="evidence" value="ECO:0007669"/>
    <property type="project" value="UniProtKB-EC"/>
</dbReference>
<evidence type="ECO:0000256" key="10">
    <source>
        <dbReference type="ARBA" id="ARBA00023136"/>
    </source>
</evidence>
<dbReference type="SUPFAM" id="SSF56112">
    <property type="entry name" value="Protein kinase-like (PK-like)"/>
    <property type="match status" value="1"/>
</dbReference>
<evidence type="ECO:0000259" key="11">
    <source>
        <dbReference type="PROSITE" id="PS50011"/>
    </source>
</evidence>
<dbReference type="AlphaFoldDB" id="A0A9J5ZYS5"/>
<keyword evidence="6" id="KW-0547">Nucleotide-binding</keyword>
<accession>A0A9J5ZYS5</accession>
<dbReference type="PROSITE" id="PS50011">
    <property type="entry name" value="PROTEIN_KINASE_DOM"/>
    <property type="match status" value="1"/>
</dbReference>
<keyword evidence="5" id="KW-0812">Transmembrane</keyword>
<dbReference type="OrthoDB" id="4062651at2759"/>
<dbReference type="Proteomes" id="UP000824120">
    <property type="component" value="Chromosome 3"/>
</dbReference>
<keyword evidence="4" id="KW-0808">Transferase</keyword>
<reference evidence="12 13" key="1">
    <citation type="submission" date="2020-09" db="EMBL/GenBank/DDBJ databases">
        <title>De no assembly of potato wild relative species, Solanum commersonii.</title>
        <authorList>
            <person name="Cho K."/>
        </authorList>
    </citation>
    <scope>NUCLEOTIDE SEQUENCE [LARGE SCALE GENOMIC DNA]</scope>
    <source>
        <strain evidence="12">LZ3.2</strain>
        <tissue evidence="12">Leaf</tissue>
    </source>
</reference>
<evidence type="ECO:0000313" key="13">
    <source>
        <dbReference type="Proteomes" id="UP000824120"/>
    </source>
</evidence>
<dbReference type="InterPro" id="IPR052232">
    <property type="entry name" value="RLK_Ser/Thr-Kinase"/>
</dbReference>